<comment type="caution">
    <text evidence="1">The sequence shown here is derived from an EMBL/GenBank/DDBJ whole genome shotgun (WGS) entry which is preliminary data.</text>
</comment>
<sequence length="213" mass="24415">MITCHRSSLISNHLDIILENIRPWVQHSIMELLCHLVMHSALNFHVVFDKGALPESGSVMKHLARWIWALYRLDDAKGNRDLSPSFPKLSECSNFVEEMLGDTWFNRDPDKGMMKALAEGGQRLYIEGYVPYQRCVLVPSSQLPNIYLLKLLIVQIVQKFILSDEFCCSNVFFYKPGCCCRVFKIHGALEICVFACLSSCECVSVRETDFKEL</sequence>
<proteinExistence type="predicted"/>
<dbReference type="AlphaFoldDB" id="A0AAV6KAK2"/>
<organism evidence="1 2">
    <name type="scientific">Rhododendron griersonianum</name>
    <dbReference type="NCBI Taxonomy" id="479676"/>
    <lineage>
        <taxon>Eukaryota</taxon>
        <taxon>Viridiplantae</taxon>
        <taxon>Streptophyta</taxon>
        <taxon>Embryophyta</taxon>
        <taxon>Tracheophyta</taxon>
        <taxon>Spermatophyta</taxon>
        <taxon>Magnoliopsida</taxon>
        <taxon>eudicotyledons</taxon>
        <taxon>Gunneridae</taxon>
        <taxon>Pentapetalae</taxon>
        <taxon>asterids</taxon>
        <taxon>Ericales</taxon>
        <taxon>Ericaceae</taxon>
        <taxon>Ericoideae</taxon>
        <taxon>Rhodoreae</taxon>
        <taxon>Rhododendron</taxon>
    </lineage>
</organism>
<name>A0AAV6KAK2_9ERIC</name>
<dbReference type="EMBL" id="JACTNZ010000005">
    <property type="protein sequence ID" value="KAG5549348.1"/>
    <property type="molecule type" value="Genomic_DNA"/>
</dbReference>
<accession>A0AAV6KAK2</accession>
<reference evidence="1" key="1">
    <citation type="submission" date="2020-08" db="EMBL/GenBank/DDBJ databases">
        <title>Plant Genome Project.</title>
        <authorList>
            <person name="Zhang R.-G."/>
        </authorList>
    </citation>
    <scope>NUCLEOTIDE SEQUENCE</scope>
    <source>
        <strain evidence="1">WSP0</strain>
        <tissue evidence="1">Leaf</tissue>
    </source>
</reference>
<gene>
    <name evidence="1" type="ORF">RHGRI_014634</name>
</gene>
<evidence type="ECO:0000313" key="1">
    <source>
        <dbReference type="EMBL" id="KAG5549348.1"/>
    </source>
</evidence>
<evidence type="ECO:0000313" key="2">
    <source>
        <dbReference type="Proteomes" id="UP000823749"/>
    </source>
</evidence>
<keyword evidence="2" id="KW-1185">Reference proteome</keyword>
<dbReference type="Proteomes" id="UP000823749">
    <property type="component" value="Chromosome 5"/>
</dbReference>
<protein>
    <submittedName>
        <fullName evidence="1">Uncharacterized protein</fullName>
    </submittedName>
</protein>